<reference evidence="1" key="1">
    <citation type="journal article" date="2015" name="Nature">
        <title>Complex archaea that bridge the gap between prokaryotes and eukaryotes.</title>
        <authorList>
            <person name="Spang A."/>
            <person name="Saw J.H."/>
            <person name="Jorgensen S.L."/>
            <person name="Zaremba-Niedzwiedzka K."/>
            <person name="Martijn J."/>
            <person name="Lind A.E."/>
            <person name="van Eijk R."/>
            <person name="Schleper C."/>
            <person name="Guy L."/>
            <person name="Ettema T.J."/>
        </authorList>
    </citation>
    <scope>NUCLEOTIDE SEQUENCE</scope>
</reference>
<dbReference type="AlphaFoldDB" id="A0A0F9FUG0"/>
<sequence>MTLVEQLCDHIGFINKGKMVKTGNKEIIRELIHHSEIQFEVIINQNIKELQKDLNDHNFIKEFSELNHGLVISIENRKYVKNLLSLLGNYEVFSVKEKESTLEELFKNLFSKTMIDKKECKF</sequence>
<comment type="caution">
    <text evidence="1">The sequence shown here is derived from an EMBL/GenBank/DDBJ whole genome shotgun (WGS) entry which is preliminary data.</text>
</comment>
<name>A0A0F9FUG0_9ZZZZ</name>
<gene>
    <name evidence="1" type="ORF">LCGC14_1989920</name>
</gene>
<evidence type="ECO:0000313" key="1">
    <source>
        <dbReference type="EMBL" id="KKL81921.1"/>
    </source>
</evidence>
<protein>
    <recommendedName>
        <fullName evidence="2">DUF4162 domain-containing protein</fullName>
    </recommendedName>
</protein>
<dbReference type="EMBL" id="LAZR01022422">
    <property type="protein sequence ID" value="KKL81921.1"/>
    <property type="molecule type" value="Genomic_DNA"/>
</dbReference>
<proteinExistence type="predicted"/>
<accession>A0A0F9FUG0</accession>
<evidence type="ECO:0008006" key="2">
    <source>
        <dbReference type="Google" id="ProtNLM"/>
    </source>
</evidence>
<organism evidence="1">
    <name type="scientific">marine sediment metagenome</name>
    <dbReference type="NCBI Taxonomy" id="412755"/>
    <lineage>
        <taxon>unclassified sequences</taxon>
        <taxon>metagenomes</taxon>
        <taxon>ecological metagenomes</taxon>
    </lineage>
</organism>